<reference evidence="3" key="1">
    <citation type="journal article" date="2014" name="Science">
        <title>Ancient hybridizations among the ancestral genomes of bread wheat.</title>
        <authorList>
            <consortium name="International Wheat Genome Sequencing Consortium,"/>
            <person name="Marcussen T."/>
            <person name="Sandve S.R."/>
            <person name="Heier L."/>
            <person name="Spannagl M."/>
            <person name="Pfeifer M."/>
            <person name="Jakobsen K.S."/>
            <person name="Wulff B.B."/>
            <person name="Steuernagel B."/>
            <person name="Mayer K.F."/>
            <person name="Olsen O.A."/>
        </authorList>
    </citation>
    <scope>NUCLEOTIDE SEQUENCE [LARGE SCALE GENOMIC DNA]</scope>
    <source>
        <strain evidence="3">cv. AL8/78</strain>
    </source>
</reference>
<reference evidence="2" key="3">
    <citation type="submission" date="2019-03" db="UniProtKB">
        <authorList>
            <consortium name="EnsemblPlants"/>
        </authorList>
    </citation>
    <scope>IDENTIFICATION</scope>
</reference>
<accession>A0A452XBN6</accession>
<organism evidence="2 3">
    <name type="scientific">Aegilops tauschii subsp. strangulata</name>
    <name type="common">Goatgrass</name>
    <dbReference type="NCBI Taxonomy" id="200361"/>
    <lineage>
        <taxon>Eukaryota</taxon>
        <taxon>Viridiplantae</taxon>
        <taxon>Streptophyta</taxon>
        <taxon>Embryophyta</taxon>
        <taxon>Tracheophyta</taxon>
        <taxon>Spermatophyta</taxon>
        <taxon>Magnoliopsida</taxon>
        <taxon>Liliopsida</taxon>
        <taxon>Poales</taxon>
        <taxon>Poaceae</taxon>
        <taxon>BOP clade</taxon>
        <taxon>Pooideae</taxon>
        <taxon>Triticodae</taxon>
        <taxon>Triticeae</taxon>
        <taxon>Triticinae</taxon>
        <taxon>Aegilops</taxon>
    </lineage>
</organism>
<keyword evidence="3" id="KW-1185">Reference proteome</keyword>
<dbReference type="EnsemblPlants" id="AET0Gv20010100.1">
    <property type="protein sequence ID" value="AET0Gv20010100.1"/>
    <property type="gene ID" value="AET0Gv20010100"/>
</dbReference>
<dbReference type="STRING" id="200361.A0A452XBN6"/>
<dbReference type="Proteomes" id="UP000015105">
    <property type="component" value="Unassembled WGS sequence"/>
</dbReference>
<dbReference type="PANTHER" id="PTHR47074:SF47">
    <property type="entry name" value="RNASE H TYPE-1 DOMAIN-CONTAINING PROTEIN"/>
    <property type="match status" value="1"/>
</dbReference>
<dbReference type="InterPro" id="IPR052929">
    <property type="entry name" value="RNase_H-like_EbsB-rel"/>
</dbReference>
<dbReference type="PANTHER" id="PTHR47074">
    <property type="entry name" value="BNAC02G40300D PROTEIN"/>
    <property type="match status" value="1"/>
</dbReference>
<dbReference type="Pfam" id="PF13456">
    <property type="entry name" value="RVT_3"/>
    <property type="match status" value="1"/>
</dbReference>
<proteinExistence type="predicted"/>
<dbReference type="InterPro" id="IPR044730">
    <property type="entry name" value="RNase_H-like_dom_plant"/>
</dbReference>
<dbReference type="Gramene" id="AET0Gv20010100.1">
    <property type="protein sequence ID" value="AET0Gv20010100.1"/>
    <property type="gene ID" value="AET0Gv20010100"/>
</dbReference>
<evidence type="ECO:0000313" key="2">
    <source>
        <dbReference type="EnsemblPlants" id="AET0Gv20010100.1"/>
    </source>
</evidence>
<dbReference type="InterPro" id="IPR002156">
    <property type="entry name" value="RNaseH_domain"/>
</dbReference>
<dbReference type="CDD" id="cd06222">
    <property type="entry name" value="RNase_H_like"/>
    <property type="match status" value="1"/>
</dbReference>
<evidence type="ECO:0000259" key="1">
    <source>
        <dbReference type="Pfam" id="PF13456"/>
    </source>
</evidence>
<evidence type="ECO:0000313" key="3">
    <source>
        <dbReference type="Proteomes" id="UP000015105"/>
    </source>
</evidence>
<dbReference type="AlphaFoldDB" id="A0A452XBN6"/>
<reference evidence="3" key="2">
    <citation type="journal article" date="2017" name="Nat. Plants">
        <title>The Aegilops tauschii genome reveals multiple impacts of transposons.</title>
        <authorList>
            <person name="Zhao G."/>
            <person name="Zou C."/>
            <person name="Li K."/>
            <person name="Wang K."/>
            <person name="Li T."/>
            <person name="Gao L."/>
            <person name="Zhang X."/>
            <person name="Wang H."/>
            <person name="Yang Z."/>
            <person name="Liu X."/>
            <person name="Jiang W."/>
            <person name="Mao L."/>
            <person name="Kong X."/>
            <person name="Jiao Y."/>
            <person name="Jia J."/>
        </authorList>
    </citation>
    <scope>NUCLEOTIDE SEQUENCE [LARGE SCALE GENOMIC DNA]</scope>
    <source>
        <strain evidence="3">cv. AL8/78</strain>
    </source>
</reference>
<feature type="domain" description="RNase H type-1" evidence="1">
    <location>
        <begin position="2"/>
        <end position="65"/>
    </location>
</feature>
<name>A0A452XBN6_AEGTS</name>
<dbReference type="GO" id="GO:0004523">
    <property type="term" value="F:RNA-DNA hybrid ribonuclease activity"/>
    <property type="evidence" value="ECO:0007669"/>
    <property type="project" value="InterPro"/>
</dbReference>
<protein>
    <recommendedName>
        <fullName evidence="1">RNase H type-1 domain-containing protein</fullName>
    </recommendedName>
</protein>
<sequence>AGRNRLVINSDNMEVIDTMKNGGQSAGAVAAVFDDCYFMACDFPLTSFEFCNKEMNKVAHELARLAKYSMTRDWIEEPMENIVPLLTDDVTIIYN</sequence>
<dbReference type="GO" id="GO:0003676">
    <property type="term" value="F:nucleic acid binding"/>
    <property type="evidence" value="ECO:0007669"/>
    <property type="project" value="InterPro"/>
</dbReference>